<gene>
    <name evidence="2" type="ORF">GCM10017161_06200</name>
</gene>
<keyword evidence="1" id="KW-0812">Transmembrane</keyword>
<evidence type="ECO:0000313" key="2">
    <source>
        <dbReference type="EMBL" id="GHF81523.1"/>
    </source>
</evidence>
<keyword evidence="3" id="KW-1185">Reference proteome</keyword>
<evidence type="ECO:0000256" key="1">
    <source>
        <dbReference type="SAM" id="Phobius"/>
    </source>
</evidence>
<feature type="transmembrane region" description="Helical" evidence="1">
    <location>
        <begin position="52"/>
        <end position="69"/>
    </location>
</feature>
<accession>A0A919BDW3</accession>
<protein>
    <submittedName>
        <fullName evidence="2">Uncharacterized protein</fullName>
    </submittedName>
</protein>
<dbReference type="EMBL" id="BNCK01000001">
    <property type="protein sequence ID" value="GHF81523.1"/>
    <property type="molecule type" value="Genomic_DNA"/>
</dbReference>
<proteinExistence type="predicted"/>
<reference evidence="2" key="2">
    <citation type="submission" date="2020-09" db="EMBL/GenBank/DDBJ databases">
        <authorList>
            <person name="Sun Q."/>
            <person name="Kim S."/>
        </authorList>
    </citation>
    <scope>NUCLEOTIDE SEQUENCE</scope>
    <source>
        <strain evidence="2">KCTC 42731</strain>
    </source>
</reference>
<evidence type="ECO:0000313" key="3">
    <source>
        <dbReference type="Proteomes" id="UP000623842"/>
    </source>
</evidence>
<keyword evidence="1" id="KW-1133">Transmembrane helix</keyword>
<organism evidence="2 3">
    <name type="scientific">Thalassotalea marina</name>
    <dbReference type="NCBI Taxonomy" id="1673741"/>
    <lineage>
        <taxon>Bacteria</taxon>
        <taxon>Pseudomonadati</taxon>
        <taxon>Pseudomonadota</taxon>
        <taxon>Gammaproteobacteria</taxon>
        <taxon>Alteromonadales</taxon>
        <taxon>Colwelliaceae</taxon>
        <taxon>Thalassotalea</taxon>
    </lineage>
</organism>
<keyword evidence="1" id="KW-0472">Membrane</keyword>
<dbReference type="Proteomes" id="UP000623842">
    <property type="component" value="Unassembled WGS sequence"/>
</dbReference>
<comment type="caution">
    <text evidence="2">The sequence shown here is derived from an EMBL/GenBank/DDBJ whole genome shotgun (WGS) entry which is preliminary data.</text>
</comment>
<reference evidence="2" key="1">
    <citation type="journal article" date="2014" name="Int. J. Syst. Evol. Microbiol.">
        <title>Complete genome sequence of Corynebacterium casei LMG S-19264T (=DSM 44701T), isolated from a smear-ripened cheese.</title>
        <authorList>
            <consortium name="US DOE Joint Genome Institute (JGI-PGF)"/>
            <person name="Walter F."/>
            <person name="Albersmeier A."/>
            <person name="Kalinowski J."/>
            <person name="Ruckert C."/>
        </authorList>
    </citation>
    <scope>NUCLEOTIDE SEQUENCE</scope>
    <source>
        <strain evidence="2">KCTC 42731</strain>
    </source>
</reference>
<name>A0A919BDW3_9GAMM</name>
<dbReference type="AlphaFoldDB" id="A0A919BDW3"/>
<feature type="transmembrane region" description="Helical" evidence="1">
    <location>
        <begin position="12"/>
        <end position="32"/>
    </location>
</feature>
<sequence length="70" mass="8201">MLSFRYRKISNFIMTLLIILGLVFAGVALMVFFGERYGKPMDVEQQAKYSKWIRILVFALIFAALLKMMF</sequence>